<dbReference type="Gene3D" id="1.25.40.10">
    <property type="entry name" value="Tetratricopeptide repeat domain"/>
    <property type="match status" value="1"/>
</dbReference>
<protein>
    <recommendedName>
        <fullName evidence="3">Tetratricopeptide repeat protein</fullName>
    </recommendedName>
</protein>
<dbReference type="EMBL" id="AP035768">
    <property type="protein sequence ID" value="BFO21966.1"/>
    <property type="molecule type" value="Genomic_DNA"/>
</dbReference>
<name>A0AAT9HWK6_9ACTN</name>
<accession>A0AAT9HWK6</accession>
<organism evidence="2">
    <name type="scientific">Streptomyces haneummycinicus</name>
    <dbReference type="NCBI Taxonomy" id="3074435"/>
    <lineage>
        <taxon>Bacteria</taxon>
        <taxon>Bacillati</taxon>
        <taxon>Actinomycetota</taxon>
        <taxon>Actinomycetes</taxon>
        <taxon>Kitasatosporales</taxon>
        <taxon>Streptomycetaceae</taxon>
        <taxon>Streptomyces</taxon>
    </lineage>
</organism>
<proteinExistence type="predicted"/>
<dbReference type="AlphaFoldDB" id="A0AAT9HWK6"/>
<feature type="region of interest" description="Disordered" evidence="1">
    <location>
        <begin position="97"/>
        <end position="118"/>
    </location>
</feature>
<sequence length="118" mass="12378">MLSANGARWVEGVALDILGTVRHRLGDPGAAVGLLERAAAVHRDVGNRQGELHTLFRLGDLHLAEGRPDAARACWDAAIAVLPSSDTSLAGEMLRRLGRAPDGGPAVVVPEEEPSRSS</sequence>
<reference evidence="2" key="1">
    <citation type="submission" date="2024-06" db="EMBL/GenBank/DDBJ databases">
        <authorList>
            <consortium name="consrtm"/>
            <person name="Uemura M."/>
            <person name="Terahara T."/>
        </authorList>
    </citation>
    <scope>NUCLEOTIDE SEQUENCE</scope>
    <source>
        <strain evidence="2">KM77-8</strain>
    </source>
</reference>
<gene>
    <name evidence="2" type="ORF">SHKM778_83540</name>
</gene>
<evidence type="ECO:0008006" key="3">
    <source>
        <dbReference type="Google" id="ProtNLM"/>
    </source>
</evidence>
<dbReference type="InterPro" id="IPR011990">
    <property type="entry name" value="TPR-like_helical_dom_sf"/>
</dbReference>
<dbReference type="SUPFAM" id="SSF48452">
    <property type="entry name" value="TPR-like"/>
    <property type="match status" value="1"/>
</dbReference>
<dbReference type="Pfam" id="PF13424">
    <property type="entry name" value="TPR_12"/>
    <property type="match status" value="1"/>
</dbReference>
<evidence type="ECO:0000313" key="2">
    <source>
        <dbReference type="EMBL" id="BFO21966.1"/>
    </source>
</evidence>
<evidence type="ECO:0000256" key="1">
    <source>
        <dbReference type="SAM" id="MobiDB-lite"/>
    </source>
</evidence>
<reference evidence="2" key="2">
    <citation type="submission" date="2024-07" db="EMBL/GenBank/DDBJ databases">
        <title>Streptomyces haneummycinica sp. nov., a new antibiotic-producing actinobacterium isolated from marine sediment.</title>
        <authorList>
            <person name="Uemura M."/>
            <person name="Hamada M."/>
            <person name="Hirano S."/>
            <person name="Kobayashi K."/>
            <person name="Ohshiro T."/>
            <person name="Kobayashi T."/>
            <person name="Terahara T."/>
        </authorList>
    </citation>
    <scope>NUCLEOTIDE SEQUENCE</scope>
    <source>
        <strain evidence="2">KM77-8</strain>
    </source>
</reference>